<dbReference type="AlphaFoldDB" id="A0A067LZA4"/>
<evidence type="ECO:0000313" key="2">
    <source>
        <dbReference type="EMBL" id="KDQ08758.1"/>
    </source>
</evidence>
<proteinExistence type="predicted"/>
<organism evidence="2 3">
    <name type="scientific">Botryobasidium botryosum (strain FD-172 SS1)</name>
    <dbReference type="NCBI Taxonomy" id="930990"/>
    <lineage>
        <taxon>Eukaryota</taxon>
        <taxon>Fungi</taxon>
        <taxon>Dikarya</taxon>
        <taxon>Basidiomycota</taxon>
        <taxon>Agaricomycotina</taxon>
        <taxon>Agaricomycetes</taxon>
        <taxon>Cantharellales</taxon>
        <taxon>Botryobasidiaceae</taxon>
        <taxon>Botryobasidium</taxon>
    </lineage>
</organism>
<evidence type="ECO:0000313" key="3">
    <source>
        <dbReference type="Proteomes" id="UP000027195"/>
    </source>
</evidence>
<dbReference type="EMBL" id="KL198086">
    <property type="protein sequence ID" value="KDQ08758.1"/>
    <property type="molecule type" value="Genomic_DNA"/>
</dbReference>
<dbReference type="InterPro" id="IPR046496">
    <property type="entry name" value="DUF6589"/>
</dbReference>
<protein>
    <recommendedName>
        <fullName evidence="1">DUF6589 domain-containing protein</fullName>
    </recommendedName>
</protein>
<sequence length="745" mass="83695">AAPAISAWCLKTVAERVSKEGEDLVAISTGLNIRATHNKRTAGNANIVTWDRLSQSTMTNLEKVIREQGPAIWLICSKFAQRPVAKGRIYRPPDVVCTGSISSMMFSRSRSANLYQMANGMTLFGSKAHTSTFRVLSRVGYTVSLRSVTNALRTGAKLTLSGLGDGIRTGKSAFRIVMDNVQAFAKQRDFRLGRESKMITGCAATVIEMENCDPAAFDMEELERRRKEKLRQNLTVPVLAESINEEHLYCVSTLHWLLTLVSFVPALKGYRSGITKLFHDKASILPMPKNRKTKIHPLGTNSHNEAKTQGLRDALDDFLQKQLGIDSDNPKLFPVSGDGMTFEQIHRVKKYMSSHSKPLDSFKYVVPVLEIWHTKWKDLCRIISTHWGDGKLKDPSALGSSAAAIGVPRPADLSKVDYYPGVHTVSTVAKARMLDCWVNLLGTDDLEAHFTALKESNALPTLETLELQAALLAKRYSSTRAYHMALRGDQAGDPDFIFPEGPAWHAGKGEKVEKVDEVGKVDVVENSNKTEADKTDVKFSGDRVLANSILFLRDAIWFMEACYAVASGDMGRVYEIMKVWMFTFSGSSHPKYASYLLEVFCNFEYEFPEPLKRAILLNWLVNLSGEDGHFIEADLMQEHFNFWLEELAQHKGHEFDEAYYREVIAPAVHHFLRLKEEREASVGLTRRTKSHGAPSLTNEYKRLLQIYKERNLHRFCAGREMGHVAKDNFAEGFKKLSAGKLQKFV</sequence>
<feature type="non-terminal residue" evidence="2">
    <location>
        <position position="745"/>
    </location>
</feature>
<reference evidence="3" key="1">
    <citation type="journal article" date="2014" name="Proc. Natl. Acad. Sci. U.S.A.">
        <title>Extensive sampling of basidiomycete genomes demonstrates inadequacy of the white-rot/brown-rot paradigm for wood decay fungi.</title>
        <authorList>
            <person name="Riley R."/>
            <person name="Salamov A.A."/>
            <person name="Brown D.W."/>
            <person name="Nagy L.G."/>
            <person name="Floudas D."/>
            <person name="Held B.W."/>
            <person name="Levasseur A."/>
            <person name="Lombard V."/>
            <person name="Morin E."/>
            <person name="Otillar R."/>
            <person name="Lindquist E.A."/>
            <person name="Sun H."/>
            <person name="LaButti K.M."/>
            <person name="Schmutz J."/>
            <person name="Jabbour D."/>
            <person name="Luo H."/>
            <person name="Baker S.E."/>
            <person name="Pisabarro A.G."/>
            <person name="Walton J.D."/>
            <person name="Blanchette R.A."/>
            <person name="Henrissat B."/>
            <person name="Martin F."/>
            <person name="Cullen D."/>
            <person name="Hibbett D.S."/>
            <person name="Grigoriev I.V."/>
        </authorList>
    </citation>
    <scope>NUCLEOTIDE SEQUENCE [LARGE SCALE GENOMIC DNA]</scope>
    <source>
        <strain evidence="3">FD-172 SS1</strain>
    </source>
</reference>
<feature type="domain" description="DUF6589" evidence="1">
    <location>
        <begin position="231"/>
        <end position="691"/>
    </location>
</feature>
<dbReference type="Proteomes" id="UP000027195">
    <property type="component" value="Unassembled WGS sequence"/>
</dbReference>
<dbReference type="Pfam" id="PF20231">
    <property type="entry name" value="DUF6589"/>
    <property type="match status" value="1"/>
</dbReference>
<evidence type="ECO:0000259" key="1">
    <source>
        <dbReference type="Pfam" id="PF20231"/>
    </source>
</evidence>
<dbReference type="STRING" id="930990.A0A067LZA4"/>
<dbReference type="OrthoDB" id="2801423at2759"/>
<feature type="non-terminal residue" evidence="2">
    <location>
        <position position="1"/>
    </location>
</feature>
<dbReference type="HOGENOM" id="CLU_006728_0_0_1"/>
<name>A0A067LZA4_BOTB1</name>
<accession>A0A067LZA4</accession>
<keyword evidence="3" id="KW-1185">Reference proteome</keyword>
<dbReference type="InParanoid" id="A0A067LZA4"/>
<gene>
    <name evidence="2" type="ORF">BOTBODRAFT_77208</name>
</gene>